<dbReference type="EMBL" id="GBXM01090318">
    <property type="protein sequence ID" value="JAH18259.1"/>
    <property type="molecule type" value="Transcribed_RNA"/>
</dbReference>
<reference evidence="1" key="1">
    <citation type="submission" date="2014-11" db="EMBL/GenBank/DDBJ databases">
        <authorList>
            <person name="Amaro Gonzalez C."/>
        </authorList>
    </citation>
    <scope>NUCLEOTIDE SEQUENCE</scope>
</reference>
<accession>A0A0E9QN66</accession>
<evidence type="ECO:0000313" key="1">
    <source>
        <dbReference type="EMBL" id="JAH18259.1"/>
    </source>
</evidence>
<name>A0A0E9QN66_ANGAN</name>
<organism evidence="1">
    <name type="scientific">Anguilla anguilla</name>
    <name type="common">European freshwater eel</name>
    <name type="synonym">Muraena anguilla</name>
    <dbReference type="NCBI Taxonomy" id="7936"/>
    <lineage>
        <taxon>Eukaryota</taxon>
        <taxon>Metazoa</taxon>
        <taxon>Chordata</taxon>
        <taxon>Craniata</taxon>
        <taxon>Vertebrata</taxon>
        <taxon>Euteleostomi</taxon>
        <taxon>Actinopterygii</taxon>
        <taxon>Neopterygii</taxon>
        <taxon>Teleostei</taxon>
        <taxon>Anguilliformes</taxon>
        <taxon>Anguillidae</taxon>
        <taxon>Anguilla</taxon>
    </lineage>
</organism>
<proteinExistence type="predicted"/>
<protein>
    <submittedName>
        <fullName evidence="1">Uncharacterized protein</fullName>
    </submittedName>
</protein>
<sequence length="15" mass="1712">MVADKEIKLLPDIKV</sequence>
<reference evidence="1" key="2">
    <citation type="journal article" date="2015" name="Fish Shellfish Immunol.">
        <title>Early steps in the European eel (Anguilla anguilla)-Vibrio vulnificus interaction in the gills: Role of the RtxA13 toxin.</title>
        <authorList>
            <person name="Callol A."/>
            <person name="Pajuelo D."/>
            <person name="Ebbesson L."/>
            <person name="Teles M."/>
            <person name="MacKenzie S."/>
            <person name="Amaro C."/>
        </authorList>
    </citation>
    <scope>NUCLEOTIDE SEQUENCE</scope>
</reference>